<accession>A0A2S7IPV1</accession>
<evidence type="ECO:0000256" key="1">
    <source>
        <dbReference type="ARBA" id="ARBA00022729"/>
    </source>
</evidence>
<dbReference type="EMBL" id="PTRA01000001">
    <property type="protein sequence ID" value="PQA59658.1"/>
    <property type="molecule type" value="Genomic_DNA"/>
</dbReference>
<dbReference type="AlphaFoldDB" id="A0A2S7IPV1"/>
<comment type="caution">
    <text evidence="3">The sequence shown here is derived from an EMBL/GenBank/DDBJ whole genome shotgun (WGS) entry which is preliminary data.</text>
</comment>
<proteinExistence type="predicted"/>
<dbReference type="InterPro" id="IPR013517">
    <property type="entry name" value="FG-GAP"/>
</dbReference>
<reference evidence="4" key="1">
    <citation type="submission" date="2018-02" db="EMBL/GenBank/DDBJ databases">
        <title>Genome sequencing of Solimonas sp. HR-BB.</title>
        <authorList>
            <person name="Lee Y."/>
            <person name="Jeon C.O."/>
        </authorList>
    </citation>
    <scope>NUCLEOTIDE SEQUENCE [LARGE SCALE GENOMIC DNA]</scope>
    <source>
        <strain evidence="4">HR-U</strain>
    </source>
</reference>
<dbReference type="PANTHER" id="PTHR46580">
    <property type="entry name" value="SENSOR KINASE-RELATED"/>
    <property type="match status" value="1"/>
</dbReference>
<organism evidence="3 4">
    <name type="scientific">Siphonobacter curvatus</name>
    <dbReference type="NCBI Taxonomy" id="2094562"/>
    <lineage>
        <taxon>Bacteria</taxon>
        <taxon>Pseudomonadati</taxon>
        <taxon>Bacteroidota</taxon>
        <taxon>Cytophagia</taxon>
        <taxon>Cytophagales</taxon>
        <taxon>Cytophagaceae</taxon>
        <taxon>Siphonobacter</taxon>
    </lineage>
</organism>
<dbReference type="OrthoDB" id="868906at2"/>
<dbReference type="Pfam" id="PF13517">
    <property type="entry name" value="FG-GAP_3"/>
    <property type="match status" value="6"/>
</dbReference>
<evidence type="ECO:0000313" key="3">
    <source>
        <dbReference type="EMBL" id="PQA59658.1"/>
    </source>
</evidence>
<dbReference type="InterPro" id="IPR028994">
    <property type="entry name" value="Integrin_alpha_N"/>
</dbReference>
<dbReference type="Gene3D" id="2.30.30.100">
    <property type="match status" value="3"/>
</dbReference>
<keyword evidence="1 2" id="KW-0732">Signal</keyword>
<keyword evidence="4" id="KW-1185">Reference proteome</keyword>
<gene>
    <name evidence="3" type="ORF">C5O19_08500</name>
</gene>
<dbReference type="RefSeq" id="WP_104711315.1">
    <property type="nucleotide sequence ID" value="NZ_PTRA01000001.1"/>
</dbReference>
<feature type="signal peptide" evidence="2">
    <location>
        <begin position="1"/>
        <end position="28"/>
    </location>
</feature>
<feature type="chain" id="PRO_5015442378" description="Secretion system C-terminal sorting domain-containing protein" evidence="2">
    <location>
        <begin position="29"/>
        <end position="907"/>
    </location>
</feature>
<dbReference type="NCBIfam" id="TIGR04183">
    <property type="entry name" value="Por_Secre_tail"/>
    <property type="match status" value="1"/>
</dbReference>
<name>A0A2S7IPV1_9BACT</name>
<protein>
    <recommendedName>
        <fullName evidence="5">Secretion system C-terminal sorting domain-containing protein</fullName>
    </recommendedName>
</protein>
<evidence type="ECO:0008006" key="5">
    <source>
        <dbReference type="Google" id="ProtNLM"/>
    </source>
</evidence>
<dbReference type="Gene3D" id="2.130.10.130">
    <property type="entry name" value="Integrin alpha, N-terminal"/>
    <property type="match status" value="3"/>
</dbReference>
<evidence type="ECO:0000256" key="2">
    <source>
        <dbReference type="SAM" id="SignalP"/>
    </source>
</evidence>
<evidence type="ECO:0000313" key="4">
    <source>
        <dbReference type="Proteomes" id="UP000239590"/>
    </source>
</evidence>
<dbReference type="InterPro" id="IPR026444">
    <property type="entry name" value="Secre_tail"/>
</dbReference>
<dbReference type="Proteomes" id="UP000239590">
    <property type="component" value="Unassembled WGS sequence"/>
</dbReference>
<sequence>MLQFSTRFSLVIKCYFLYFILSSINASAQYFQPTKDLSTYTSIPLQANPVTLGTGDFNGDGKPDVVTGNYSNESTDTDNLRIAILLNTGFGQFASPVFYPVTGEPNAIVVTDLNQDAKPDLVVSLSYGRVTILLGKGDGTFQTPFEVTSDYLTAQSLATGDFNNDGKTDIIFSNYYSTPHMTLLLGDGSGKFSEPIRFDVGQEIQKISVGDLNGDHKPDLLAISIDKLYTVLGNGNGTFQSPKTYTVPYDVRSIDVKDFNQDGKADILVSSNYYLLQKEPFLLFLGDGNGGMSTPVSLPFFGGVKSTEVADFNGDGSLDICASTGNQMGVLLNRGNGTFEFSSFLSTPAYSRALTAGDFNGDGALDILSSYRSNLSVHLGNGKGNFGTIAHYPLAGENPLSVATGDLNEDGTPDIVTADSYLNTISVLNSNAYGSYSPPVTYKFTGRLSAVTIGDFNRDGHLDLAATDIGTTFGISYADRVNVFMGKGNGTFDTHVRYFVDKSPSSIIAIDLNKDGILDLVTTNAVGNNVAVLVGNPDGTFQQTQYFAVGSSPSQVKAFDVNKDGLLDLLVVNRASKSVSVLMGMGDRQFAPAVNYSIDAMPRGLTLTDVNQDGFIDVVTSNETGTSLSVLLGTSQGGFSTGIAIATLENTYAITTTDANFDGKEDLLVTHHGSNTISLLLAQGNGSFAVPVQYVVRNSPRSIALEDFDKDGRKDVIVANYASYDVNILYSRFEAPTPVRLLSFTATRQSETVRLDWATASEKDAALFLVERSREGKTFEAIATVKAAGNRGSRYVAYDHLPLKGLNYYRLTQVDEDGKKNSYRPVSVRMSGTDLIYPNPSNGEYVEVEALVASEIQLTTLQGQRLLFSTESVGEQSQSLRIYPKQVLKPGVYLLRVAGVTHKWLVQ</sequence>
<dbReference type="SUPFAM" id="SSF69318">
    <property type="entry name" value="Integrin alpha N-terminal domain"/>
    <property type="match status" value="3"/>
</dbReference>